<feature type="domain" description="Beta-lactamase-related" evidence="2">
    <location>
        <begin position="57"/>
        <end position="326"/>
    </location>
</feature>
<proteinExistence type="predicted"/>
<dbReference type="PROSITE" id="PS51257">
    <property type="entry name" value="PROKAR_LIPOPROTEIN"/>
    <property type="match status" value="1"/>
</dbReference>
<evidence type="ECO:0000259" key="2">
    <source>
        <dbReference type="Pfam" id="PF00144"/>
    </source>
</evidence>
<dbReference type="InterPro" id="IPR001466">
    <property type="entry name" value="Beta-lactam-related"/>
</dbReference>
<evidence type="ECO:0000259" key="3">
    <source>
        <dbReference type="Pfam" id="PF11954"/>
    </source>
</evidence>
<gene>
    <name evidence="4" type="ORF">K9U37_06855</name>
</gene>
<dbReference type="EMBL" id="JAIVFL010000001">
    <property type="protein sequence ID" value="MCI4674647.1"/>
    <property type="molecule type" value="Genomic_DNA"/>
</dbReference>
<evidence type="ECO:0000256" key="1">
    <source>
        <dbReference type="SAM" id="SignalP"/>
    </source>
</evidence>
<dbReference type="PANTHER" id="PTHR46825">
    <property type="entry name" value="D-ALANYL-D-ALANINE-CARBOXYPEPTIDASE/ENDOPEPTIDASE AMPH"/>
    <property type="match status" value="1"/>
</dbReference>
<organism evidence="4 5">
    <name type="scientific">Candidatus Mycolicibacterium alkanivorans</name>
    <dbReference type="NCBI Taxonomy" id="2954114"/>
    <lineage>
        <taxon>Bacteria</taxon>
        <taxon>Bacillati</taxon>
        <taxon>Actinomycetota</taxon>
        <taxon>Actinomycetes</taxon>
        <taxon>Mycobacteriales</taxon>
        <taxon>Mycobacteriaceae</taxon>
        <taxon>Mycolicibacterium</taxon>
    </lineage>
</organism>
<evidence type="ECO:0000313" key="4">
    <source>
        <dbReference type="EMBL" id="MCI4674647.1"/>
    </source>
</evidence>
<feature type="chain" id="PRO_5046584384" evidence="1">
    <location>
        <begin position="25"/>
        <end position="466"/>
    </location>
</feature>
<comment type="caution">
    <text evidence="4">The sequence shown here is derived from an EMBL/GenBank/DDBJ whole genome shotgun (WGS) entry which is preliminary data.</text>
</comment>
<dbReference type="InterPro" id="IPR050491">
    <property type="entry name" value="AmpC-like"/>
</dbReference>
<feature type="domain" description="Peptidase S12 Pab87-related C-terminal" evidence="3">
    <location>
        <begin position="372"/>
        <end position="435"/>
    </location>
</feature>
<dbReference type="Pfam" id="PF11954">
    <property type="entry name" value="DUF3471"/>
    <property type="match status" value="1"/>
</dbReference>
<dbReference type="PANTHER" id="PTHR46825:SF15">
    <property type="entry name" value="BETA-LACTAMASE-RELATED DOMAIN-CONTAINING PROTEIN"/>
    <property type="match status" value="1"/>
</dbReference>
<dbReference type="GO" id="GO:0016787">
    <property type="term" value="F:hydrolase activity"/>
    <property type="evidence" value="ECO:0007669"/>
    <property type="project" value="UniProtKB-KW"/>
</dbReference>
<dbReference type="Proteomes" id="UP001139068">
    <property type="component" value="Unassembled WGS sequence"/>
</dbReference>
<protein>
    <submittedName>
        <fullName evidence="4">Serine hydrolase</fullName>
    </submittedName>
</protein>
<name>A0ABS9YUV1_9MYCO</name>
<dbReference type="Pfam" id="PF00144">
    <property type="entry name" value="Beta-lactamase"/>
    <property type="match status" value="1"/>
</dbReference>
<reference evidence="4" key="1">
    <citation type="journal article" date="2022" name="ISME J.">
        <title>Identification of active gaseous-alkane degraders at natural gas seeps.</title>
        <authorList>
            <person name="Farhan Ul Haque M."/>
            <person name="Hernandez M."/>
            <person name="Crombie A.T."/>
            <person name="Murrell J.C."/>
        </authorList>
    </citation>
    <scope>NUCLEOTIDE SEQUENCE</scope>
    <source>
        <strain evidence="4">ANDR5</strain>
    </source>
</reference>
<keyword evidence="4" id="KW-0378">Hydrolase</keyword>
<dbReference type="InterPro" id="IPR021860">
    <property type="entry name" value="Peptidase_S12_Pab87-rel_C"/>
</dbReference>
<sequence length="466" mass="50064">MTALARRAAIVALLATLTACGNTATKPETAKTFSTLPPPLVPAMALPDNAVDNAVAKLDGSTVVAHQVGQKAISWNTPVVDKLPWFALSDPAVSKMVAVGDLYSHRSGLPDHAGDKLEDLGYDRRYVLERLRQLPLDPFRISYAYTNFGLTAAAEAVAAAAGMSWEDLSQQVLYRPLGMTSTSSRFADFEARADRALGHIRIDGKYRPLYKRDPDPETPAGGVSSSVNDLTRWLTMVLANGNYNGQKIIEPDALLPALTPQIVSSPASEPAMRSGFYGYGFNVGTTSAARTQISHSGAFELGAGTNFVIIPSADVAIVALTNATPAGIPETLTAEFADLVQFGEVREDWRRLYGDAFADMDKPEGSLVGQKPPANPAPAEPAVAYVGTYKNDYWGPATVAEKDGKLTVSLGPRPDTYELTHWDGDEFTFGFVTENAQPGTVSTARFAGDKLTLEYFDDDKMGTFTR</sequence>
<keyword evidence="5" id="KW-1185">Reference proteome</keyword>
<accession>A0ABS9YUV1</accession>
<keyword evidence="1" id="KW-0732">Signal</keyword>
<dbReference type="Gene3D" id="2.40.128.600">
    <property type="match status" value="1"/>
</dbReference>
<dbReference type="Gene3D" id="3.40.710.10">
    <property type="entry name" value="DD-peptidase/beta-lactamase superfamily"/>
    <property type="match status" value="1"/>
</dbReference>
<dbReference type="SUPFAM" id="SSF56601">
    <property type="entry name" value="beta-lactamase/transpeptidase-like"/>
    <property type="match status" value="1"/>
</dbReference>
<dbReference type="InterPro" id="IPR012338">
    <property type="entry name" value="Beta-lactam/transpept-like"/>
</dbReference>
<dbReference type="RefSeq" id="WP_243071056.1">
    <property type="nucleotide sequence ID" value="NZ_JAIVFL010000001.1"/>
</dbReference>
<feature type="signal peptide" evidence="1">
    <location>
        <begin position="1"/>
        <end position="24"/>
    </location>
</feature>
<evidence type="ECO:0000313" key="5">
    <source>
        <dbReference type="Proteomes" id="UP001139068"/>
    </source>
</evidence>